<dbReference type="Proteomes" id="UP001632038">
    <property type="component" value="Unassembled WGS sequence"/>
</dbReference>
<protein>
    <submittedName>
        <fullName evidence="2">Uncharacterized protein</fullName>
    </submittedName>
</protein>
<gene>
    <name evidence="2" type="ORF">CASFOL_018516</name>
</gene>
<reference evidence="3" key="1">
    <citation type="journal article" date="2024" name="IScience">
        <title>Strigolactones Initiate the Formation of Haustorium-like Structures in Castilleja.</title>
        <authorList>
            <person name="Buerger M."/>
            <person name="Peterson D."/>
            <person name="Chory J."/>
        </authorList>
    </citation>
    <scope>NUCLEOTIDE SEQUENCE [LARGE SCALE GENOMIC DNA]</scope>
</reference>
<feature type="compositionally biased region" description="Pro residues" evidence="1">
    <location>
        <begin position="41"/>
        <end position="61"/>
    </location>
</feature>
<feature type="compositionally biased region" description="Basic and acidic residues" evidence="1">
    <location>
        <begin position="77"/>
        <end position="97"/>
    </location>
</feature>
<name>A0ABD3D9R8_9LAMI</name>
<dbReference type="EMBL" id="JAVIJP010000024">
    <property type="protein sequence ID" value="KAL3637645.1"/>
    <property type="molecule type" value="Genomic_DNA"/>
</dbReference>
<evidence type="ECO:0000313" key="2">
    <source>
        <dbReference type="EMBL" id="KAL3637645.1"/>
    </source>
</evidence>
<sequence length="118" mass="12731">MKIFIIRVASVFLHSNSYSAYTDLSLNTATPFATTQTPSVTPSPPTSSPPPTPPHYQPQPCLPRSHLHRGGGEAGLEGDRSEAGLEGDRSEIKDSNRARVCQQDELGSFVAPEDLQGR</sequence>
<evidence type="ECO:0000313" key="3">
    <source>
        <dbReference type="Proteomes" id="UP001632038"/>
    </source>
</evidence>
<comment type="caution">
    <text evidence="2">The sequence shown here is derived from an EMBL/GenBank/DDBJ whole genome shotgun (WGS) entry which is preliminary data.</text>
</comment>
<evidence type="ECO:0000256" key="1">
    <source>
        <dbReference type="SAM" id="MobiDB-lite"/>
    </source>
</evidence>
<dbReference type="AlphaFoldDB" id="A0ABD3D9R8"/>
<keyword evidence="3" id="KW-1185">Reference proteome</keyword>
<proteinExistence type="predicted"/>
<organism evidence="2 3">
    <name type="scientific">Castilleja foliolosa</name>
    <dbReference type="NCBI Taxonomy" id="1961234"/>
    <lineage>
        <taxon>Eukaryota</taxon>
        <taxon>Viridiplantae</taxon>
        <taxon>Streptophyta</taxon>
        <taxon>Embryophyta</taxon>
        <taxon>Tracheophyta</taxon>
        <taxon>Spermatophyta</taxon>
        <taxon>Magnoliopsida</taxon>
        <taxon>eudicotyledons</taxon>
        <taxon>Gunneridae</taxon>
        <taxon>Pentapetalae</taxon>
        <taxon>asterids</taxon>
        <taxon>lamiids</taxon>
        <taxon>Lamiales</taxon>
        <taxon>Orobanchaceae</taxon>
        <taxon>Pedicularideae</taxon>
        <taxon>Castillejinae</taxon>
        <taxon>Castilleja</taxon>
    </lineage>
</organism>
<feature type="region of interest" description="Disordered" evidence="1">
    <location>
        <begin position="32"/>
        <end position="118"/>
    </location>
</feature>
<accession>A0ABD3D9R8</accession>